<dbReference type="Proteomes" id="UP000292052">
    <property type="component" value="Unassembled WGS sequence"/>
</dbReference>
<sequence>MLGVATLRVSRHAARGRHSHIVPMAVQHLIFALSLPALFIALSEAVMDVTAGKFLSLICSRLHFLIEKVQL</sequence>
<keyword evidence="1" id="KW-0472">Membrane</keyword>
<dbReference type="EMBL" id="QDEB01092157">
    <property type="protein sequence ID" value="RZC33088.1"/>
    <property type="molecule type" value="Genomic_DNA"/>
</dbReference>
<keyword evidence="3" id="KW-1185">Reference proteome</keyword>
<name>A0A482VL42_ASBVE</name>
<dbReference type="OrthoDB" id="10378555at2759"/>
<organism evidence="2 3">
    <name type="scientific">Asbolus verrucosus</name>
    <name type="common">Desert ironclad beetle</name>
    <dbReference type="NCBI Taxonomy" id="1661398"/>
    <lineage>
        <taxon>Eukaryota</taxon>
        <taxon>Metazoa</taxon>
        <taxon>Ecdysozoa</taxon>
        <taxon>Arthropoda</taxon>
        <taxon>Hexapoda</taxon>
        <taxon>Insecta</taxon>
        <taxon>Pterygota</taxon>
        <taxon>Neoptera</taxon>
        <taxon>Endopterygota</taxon>
        <taxon>Coleoptera</taxon>
        <taxon>Polyphaga</taxon>
        <taxon>Cucujiformia</taxon>
        <taxon>Tenebrionidae</taxon>
        <taxon>Pimeliinae</taxon>
        <taxon>Asbolus</taxon>
    </lineage>
</organism>
<comment type="caution">
    <text evidence="2">The sequence shown here is derived from an EMBL/GenBank/DDBJ whole genome shotgun (WGS) entry which is preliminary data.</text>
</comment>
<gene>
    <name evidence="2" type="ORF">BDFB_013524</name>
</gene>
<protein>
    <submittedName>
        <fullName evidence="2">Uncharacterized protein</fullName>
    </submittedName>
</protein>
<accession>A0A482VL42</accession>
<feature type="transmembrane region" description="Helical" evidence="1">
    <location>
        <begin position="21"/>
        <end position="42"/>
    </location>
</feature>
<keyword evidence="1" id="KW-1133">Transmembrane helix</keyword>
<keyword evidence="1" id="KW-0812">Transmembrane</keyword>
<reference evidence="2 3" key="1">
    <citation type="submission" date="2017-03" db="EMBL/GenBank/DDBJ databases">
        <title>Genome of the blue death feigning beetle - Asbolus verrucosus.</title>
        <authorList>
            <person name="Rider S.D."/>
        </authorList>
    </citation>
    <scope>NUCLEOTIDE SEQUENCE [LARGE SCALE GENOMIC DNA]</scope>
    <source>
        <strain evidence="2">Butters</strain>
        <tissue evidence="2">Head and leg muscle</tissue>
    </source>
</reference>
<evidence type="ECO:0000256" key="1">
    <source>
        <dbReference type="SAM" id="Phobius"/>
    </source>
</evidence>
<proteinExistence type="predicted"/>
<evidence type="ECO:0000313" key="2">
    <source>
        <dbReference type="EMBL" id="RZC33088.1"/>
    </source>
</evidence>
<evidence type="ECO:0000313" key="3">
    <source>
        <dbReference type="Proteomes" id="UP000292052"/>
    </source>
</evidence>
<dbReference type="AlphaFoldDB" id="A0A482VL42"/>